<dbReference type="GO" id="GO:0008199">
    <property type="term" value="F:ferric iron binding"/>
    <property type="evidence" value="ECO:0007669"/>
    <property type="project" value="InterPro"/>
</dbReference>
<sequence>MVYFPKLAVATAAVCLASSAIAHPSEHHDHQAIKREIVARNQMASAAKRSIDSCSNSLKHREVNARSVARRAQIARDIRQQRGIKSKPKKFRRDLATLEVYEAISHNETGLVDYTVDTAETTIFSANTSCILTPEETAGPYYVTGESIRKNVTEGQAGVPLYLEVQYLDITTCLPVSGIYVDIWNCNATGVYSGINVTGNVADGGYDSTFLRGIQETDSDGVASFETIFPGHYSGRATHTHLLAHENVTLESNGTIQGGSVTHIGQLFWNEDLRAAVELVSPYNTNTQAVTTNAEDMWSIVQAENDYDPFPEYMYLGDSIEDGLLAWIQIGVNVTADQSDSSYYAVAAVLQADGGHATSSDTIGGDGAGAGGNFNGTAPSNVTTSTVNPTSTGSVATDANNVCGYDAVEEEFEDGGPAAVGVDFAYEWVLLDGSED</sequence>
<gene>
    <name evidence="3" type="ORF">G7Y89_g11891</name>
</gene>
<feature type="domain" description="Intradiol ring-cleavage dioxygenases" evidence="2">
    <location>
        <begin position="139"/>
        <end position="237"/>
    </location>
</feature>
<reference evidence="3 4" key="1">
    <citation type="submission" date="2020-03" db="EMBL/GenBank/DDBJ databases">
        <title>Draft Genome Sequence of Cudoniella acicularis.</title>
        <authorList>
            <person name="Buettner E."/>
            <person name="Kellner H."/>
        </authorList>
    </citation>
    <scope>NUCLEOTIDE SEQUENCE [LARGE SCALE GENOMIC DNA]</scope>
    <source>
        <strain evidence="3 4">DSM 108380</strain>
    </source>
</reference>
<dbReference type="Pfam" id="PF00775">
    <property type="entry name" value="Dioxygenase_C"/>
    <property type="match status" value="1"/>
</dbReference>
<dbReference type="EMBL" id="JAAMPI010001186">
    <property type="protein sequence ID" value="KAF4626270.1"/>
    <property type="molecule type" value="Genomic_DNA"/>
</dbReference>
<dbReference type="AlphaFoldDB" id="A0A8H4RA25"/>
<name>A0A8H4RA25_9HELO</name>
<evidence type="ECO:0000259" key="2">
    <source>
        <dbReference type="Pfam" id="PF00775"/>
    </source>
</evidence>
<dbReference type="Proteomes" id="UP000566819">
    <property type="component" value="Unassembled WGS sequence"/>
</dbReference>
<dbReference type="SUPFAM" id="SSF49482">
    <property type="entry name" value="Aromatic compound dioxygenase"/>
    <property type="match status" value="1"/>
</dbReference>
<dbReference type="GO" id="GO:0016702">
    <property type="term" value="F:oxidoreductase activity, acting on single donors with incorporation of molecular oxygen, incorporation of two atoms of oxygen"/>
    <property type="evidence" value="ECO:0007669"/>
    <property type="project" value="InterPro"/>
</dbReference>
<organism evidence="3 4">
    <name type="scientific">Cudoniella acicularis</name>
    <dbReference type="NCBI Taxonomy" id="354080"/>
    <lineage>
        <taxon>Eukaryota</taxon>
        <taxon>Fungi</taxon>
        <taxon>Dikarya</taxon>
        <taxon>Ascomycota</taxon>
        <taxon>Pezizomycotina</taxon>
        <taxon>Leotiomycetes</taxon>
        <taxon>Helotiales</taxon>
        <taxon>Tricladiaceae</taxon>
        <taxon>Cudoniella</taxon>
    </lineage>
</organism>
<proteinExistence type="predicted"/>
<accession>A0A8H4RA25</accession>
<dbReference type="PANTHER" id="PTHR34315">
    <property type="match status" value="1"/>
</dbReference>
<comment type="caution">
    <text evidence="3">The sequence shown here is derived from an EMBL/GenBank/DDBJ whole genome shotgun (WGS) entry which is preliminary data.</text>
</comment>
<dbReference type="PANTHER" id="PTHR34315:SF2">
    <property type="entry name" value="ANCHORED DIOXYGENASE, PUTATIVE (AFU_ORTHOLOGUE AFUA_3G01800)-RELATED"/>
    <property type="match status" value="1"/>
</dbReference>
<keyword evidence="4" id="KW-1185">Reference proteome</keyword>
<evidence type="ECO:0000313" key="3">
    <source>
        <dbReference type="EMBL" id="KAF4626270.1"/>
    </source>
</evidence>
<dbReference type="Gene3D" id="2.60.130.10">
    <property type="entry name" value="Aromatic compound dioxygenase"/>
    <property type="match status" value="1"/>
</dbReference>
<keyword evidence="1" id="KW-0732">Signal</keyword>
<dbReference type="InterPro" id="IPR000627">
    <property type="entry name" value="Intradiol_dOase_C"/>
</dbReference>
<feature type="signal peptide" evidence="1">
    <location>
        <begin position="1"/>
        <end position="22"/>
    </location>
</feature>
<dbReference type="CDD" id="cd03457">
    <property type="entry name" value="intradiol_dioxygenase_like"/>
    <property type="match status" value="1"/>
</dbReference>
<feature type="chain" id="PRO_5034181278" description="Intradiol ring-cleavage dioxygenases domain-containing protein" evidence="1">
    <location>
        <begin position="23"/>
        <end position="436"/>
    </location>
</feature>
<evidence type="ECO:0000256" key="1">
    <source>
        <dbReference type="SAM" id="SignalP"/>
    </source>
</evidence>
<dbReference type="OrthoDB" id="121380at2759"/>
<dbReference type="InterPro" id="IPR015889">
    <property type="entry name" value="Intradiol_dOase_core"/>
</dbReference>
<protein>
    <recommendedName>
        <fullName evidence="2">Intradiol ring-cleavage dioxygenases domain-containing protein</fullName>
    </recommendedName>
</protein>
<evidence type="ECO:0000313" key="4">
    <source>
        <dbReference type="Proteomes" id="UP000566819"/>
    </source>
</evidence>